<dbReference type="PANTHER" id="PTHR22796">
    <property type="entry name" value="URG4-RELATED"/>
    <property type="match status" value="1"/>
</dbReference>
<evidence type="ECO:0000259" key="2">
    <source>
        <dbReference type="PROSITE" id="PS50234"/>
    </source>
</evidence>
<gene>
    <name evidence="3" type="ORF">HMN09_00679400</name>
</gene>
<sequence length="2337" mass="259473">MPRKHSDLPPIVPDGWSDDASSAADDDDAYFSPGDPLTSQSDDPADVTTSFANTNLNDDHDKGQHTDTGKVGTPDATQTASTAANTASDPSTTKNAQKSDTKMSGSTDTTTLMDDAMDVDPPQDQAHLDLLPSIKGLFRVLDLISENGSGGMVDKIIIAQESLKDLINTLSPGAYASLTKVNFKALDKVLVKPLGIYGSKSEIVDFLASKGAIGEETSRALMSPWSDTTPHLRSGLYVLRAPELQAADAEQLFVIYWPEPTTWEDAVSGVRRNRVTFMRYLTKICDQTVCLVSPEHSRAIVWSDEPEELFMDVEAEGSDRLFTFEVAKTNEQEEDVSVHPGFTMSAPLPAVKAPPPDSNVDVADLQPTLVPGETTLAIMTKAFVPGEHKEKVIHDQTYYPTQLRSMLATGTIRFTAKVSDEGLDILGEHGLQSRFPELFKEWKVRNAEAVKMADEGAKQEQEDALKKVNDEEASLEPVVREAVIDQLIQMFPLTTRATLSPISEDELSLLRGRYESFAALYPDVKEEINKLTNGGKAGEKYERFSSPEFRDIKDRILCLEGLFAERPQMTIPERQDIVDHVTEVGFEALTQAYSMRMKDSKEEKSSRLQRFMGFVSSLVVSPDEHTNLERKVRSRMQNRKQAMTDGVFVMSLDEMANKEPLLQPLCTRAFDLAQDYLREAVPNTVRTFVGRATFIQQSAIKKQVQRKKGHLRDELLRDSRDRFVEDYEKAIGSGDEYVFSSWIFISLADFTSATFIIEKVERSGRHVTSLKISGKFRSLTKPVLRCKVYPLRLRTDDRHNLQSDPTFVPTPHVTRNDCESFDVALDCRILLAQLLDKDRMLLVLADPDVLYIYYEPLSALHAAVARGRGSAKRTFHREKIGRDVVLAYDEQRRMLALCSASNLQLHISQFDESFANLQVWGAAFDLRPWYAGSVGVGLVKLCFVGGCEELLLLDTTGQARIFSLVTQQFRPASLPFGGQVPDTLQSSPDGACLIVSSRDDDKIVYRSFHWDTFGSSEGIDLGELQLPKAPAILTSFVNRRNVHVVALDQDNQFCCSVVLDIKKKVTEFMFKETGGKDAKKKEKTDATNNALITVHAEVWTRFPVVAAVQRQTISYGARRPRRLLFVAEENHEKYSPHFSELISTFKVRTRKPTGDALESIRVSSVSPLAFYRSLPTLLEDELSVIKAGEWVVDLLCLIPIQIAVTRDNRFLPLKDGVVSAELERSLLGAEVAQIVDSLSFGWFESVFQSYMTSKPVKVVSSMGEQSVGKSYSLNHLCDTSFAGSAMRTTEGVWMAVTPTDAALVVALDFEGVHSIERSAQEDTLLVLFNTALSNLVLFRNNFALSRSISGLFQSFQSSSTILDPAANPGLFRSTLAIIIKDVVESDKNEIVREFKTKFQKIVEDEQDANFISRLHAGQLHILPWPVIESKQFYALFPLVKKQLDKQKVTHRTAGEFLHTIKTLMAKLKANDWGALSQNLAAHRSQKLLNGLTNALCFGLFEVDPEDEPLKNFDTDELIDKPDTAARFFLSDKDSSLSQREAALGALQKSWDQMGQRHHCDDAEWFEGLTQYLNNIVDMRIEHVREWIASNLSRFTESQAAMEALRRVFEASIVDLRANVEVCGTQCSGCQLKCMRSGRHPQSVPHDCGTDHVCPHNCDFGDDEHPDGEQSKHCGLPAGHTGRHICAVDVHLCGEPCVLKDRPGCLGRCMKPAAHDDGEHHCTARIHKCGEPCGLKNVKLPNGKLFSCTKTCSAPSDEPHAEHVCDSASCPIACELCKRLCTETEHLHGLDKNAVHLCGQSHDCSALCQSQGTCEIETAPQSIEATFTGRHETFQYTKYSQAAKRLRCVFKIPPGEKAHTGPHCHSADPNPFHYCETRCENCGYFCTLPRGHPQQEHETRHGSMSRTQWTVDGPEGTIVELNGRKFGANDEGSPLLCSLYCQDMGRHAHLDYCRADDAGACTGAEIEHIKKRILPNPDRPKDWVSHSLFWRRSGFKDPYSRPDQLNFSKCDAMCPGAPYRASSDSGLINADTDHAGDGTNPPNPSYCTLPLFHAPATQAAGLGYLSNDGHVFNCKNPAVLQNAFHVIFAIDRSGSMEYADRRPLANAPGTALISRHSDNRLGAVYSALHAFWMSRNTALNAGAQRTAGTPVRRDAYSVVLFDHTVATAIANDFTSSPDQLLAALLRYRADGGTNFALAIQQAQRLMETHWSTERTPVVIFLSDGECSIDDETMRTISRRAVALGKPLSFHSVSFGVFQHIPSSHGPSRVGGAEQRSSRSARPCCRDHRFVVFGGSGYGSPCGDVPRLRRVAAKAPRRVDEQHEMSQARGYLKTDFLFC</sequence>
<feature type="compositionally biased region" description="Polar residues" evidence="1">
    <location>
        <begin position="37"/>
        <end position="56"/>
    </location>
</feature>
<dbReference type="SUPFAM" id="SSF52540">
    <property type="entry name" value="P-loop containing nucleoside triphosphate hydrolases"/>
    <property type="match status" value="1"/>
</dbReference>
<evidence type="ECO:0000313" key="4">
    <source>
        <dbReference type="Proteomes" id="UP000613580"/>
    </source>
</evidence>
<protein>
    <submittedName>
        <fullName evidence="3">VWFA domain-containing protein</fullName>
    </submittedName>
</protein>
<proteinExistence type="predicted"/>
<accession>A0A8H6SZR1</accession>
<reference evidence="3" key="1">
    <citation type="submission" date="2020-05" db="EMBL/GenBank/DDBJ databases">
        <title>Mycena genomes resolve the evolution of fungal bioluminescence.</title>
        <authorList>
            <person name="Tsai I.J."/>
        </authorList>
    </citation>
    <scope>NUCLEOTIDE SEQUENCE</scope>
    <source>
        <strain evidence="3">110903Hualien_Pintung</strain>
    </source>
</reference>
<feature type="compositionally biased region" description="Polar residues" evidence="1">
    <location>
        <begin position="94"/>
        <end position="106"/>
    </location>
</feature>
<name>A0A8H6SZR1_MYCCL</name>
<dbReference type="SMART" id="SM00327">
    <property type="entry name" value="VWA"/>
    <property type="match status" value="1"/>
</dbReference>
<dbReference type="Proteomes" id="UP000613580">
    <property type="component" value="Unassembled WGS sequence"/>
</dbReference>
<dbReference type="SUPFAM" id="SSF53300">
    <property type="entry name" value="vWA-like"/>
    <property type="match status" value="1"/>
</dbReference>
<feature type="compositionally biased region" description="Basic and acidic residues" evidence="1">
    <location>
        <begin position="57"/>
        <end position="68"/>
    </location>
</feature>
<dbReference type="PANTHER" id="PTHR22796:SF1">
    <property type="entry name" value="VWFA DOMAIN-CONTAINING PROTEIN"/>
    <property type="match status" value="1"/>
</dbReference>
<feature type="compositionally biased region" description="Low complexity" evidence="1">
    <location>
        <begin position="76"/>
        <end position="93"/>
    </location>
</feature>
<dbReference type="PROSITE" id="PS50234">
    <property type="entry name" value="VWFA"/>
    <property type="match status" value="1"/>
</dbReference>
<organism evidence="3 4">
    <name type="scientific">Mycena chlorophos</name>
    <name type="common">Agaric fungus</name>
    <name type="synonym">Agaricus chlorophos</name>
    <dbReference type="NCBI Taxonomy" id="658473"/>
    <lineage>
        <taxon>Eukaryota</taxon>
        <taxon>Fungi</taxon>
        <taxon>Dikarya</taxon>
        <taxon>Basidiomycota</taxon>
        <taxon>Agaricomycotina</taxon>
        <taxon>Agaricomycetes</taxon>
        <taxon>Agaricomycetidae</taxon>
        <taxon>Agaricales</taxon>
        <taxon>Marasmiineae</taxon>
        <taxon>Mycenaceae</taxon>
        <taxon>Mycena</taxon>
    </lineage>
</organism>
<feature type="region of interest" description="Disordered" evidence="1">
    <location>
        <begin position="1"/>
        <end position="120"/>
    </location>
</feature>
<dbReference type="Gene3D" id="3.40.50.300">
    <property type="entry name" value="P-loop containing nucleotide triphosphate hydrolases"/>
    <property type="match status" value="1"/>
</dbReference>
<evidence type="ECO:0000313" key="3">
    <source>
        <dbReference type="EMBL" id="KAF7308314.1"/>
    </source>
</evidence>
<dbReference type="CDD" id="cd00198">
    <property type="entry name" value="vWFA"/>
    <property type="match status" value="1"/>
</dbReference>
<dbReference type="EMBL" id="JACAZE010000008">
    <property type="protein sequence ID" value="KAF7308314.1"/>
    <property type="molecule type" value="Genomic_DNA"/>
</dbReference>
<feature type="domain" description="VWFA" evidence="2">
    <location>
        <begin position="2084"/>
        <end position="2254"/>
    </location>
</feature>
<evidence type="ECO:0000256" key="1">
    <source>
        <dbReference type="SAM" id="MobiDB-lite"/>
    </source>
</evidence>
<keyword evidence="4" id="KW-1185">Reference proteome</keyword>
<dbReference type="Pfam" id="PF13519">
    <property type="entry name" value="VWA_2"/>
    <property type="match status" value="1"/>
</dbReference>
<dbReference type="InterPro" id="IPR036465">
    <property type="entry name" value="vWFA_dom_sf"/>
</dbReference>
<dbReference type="OrthoDB" id="2343366at2759"/>
<dbReference type="InterPro" id="IPR002035">
    <property type="entry name" value="VWF_A"/>
</dbReference>
<dbReference type="InterPro" id="IPR027417">
    <property type="entry name" value="P-loop_NTPase"/>
</dbReference>
<dbReference type="Gene3D" id="3.40.50.410">
    <property type="entry name" value="von Willebrand factor, type A domain"/>
    <property type="match status" value="1"/>
</dbReference>
<comment type="caution">
    <text evidence="3">The sequence shown here is derived from an EMBL/GenBank/DDBJ whole genome shotgun (WGS) entry which is preliminary data.</text>
</comment>